<dbReference type="RefSeq" id="WP_212997585.1">
    <property type="nucleotide sequence ID" value="NZ_BAAATW010000008.1"/>
</dbReference>
<organism evidence="2 3">
    <name type="scientific">Winogradskya consettensis</name>
    <dbReference type="NCBI Taxonomy" id="113560"/>
    <lineage>
        <taxon>Bacteria</taxon>
        <taxon>Bacillati</taxon>
        <taxon>Actinomycetota</taxon>
        <taxon>Actinomycetes</taxon>
        <taxon>Micromonosporales</taxon>
        <taxon>Micromonosporaceae</taxon>
        <taxon>Winogradskya</taxon>
    </lineage>
</organism>
<dbReference type="SUPFAM" id="SSF56601">
    <property type="entry name" value="beta-lactamase/transpeptidase-like"/>
    <property type="match status" value="1"/>
</dbReference>
<dbReference type="Gene3D" id="3.40.710.10">
    <property type="entry name" value="DD-peptidase/beta-lactamase superfamily"/>
    <property type="match status" value="1"/>
</dbReference>
<sequence>MAVIVALTGAGVERDADALHALGVTGVQARVTTSDGRHHTATSGVADLATGRPMMPDGRFRIASTHKAFEAVIALQLVGERRLSLDDTVERWLPGVVRGNGYDGSGITVRQLLQNTSGITDDLPGYTTPAEYLEQRYDVYTREQLVARAMKHPLASGWHYSNTGFILVAMIIERVTGRSLREETEDRIVRPLGLHDTTFPGTSAGLPGPHAQAYQLFGTGELTDVTEQVSGDPDSVISSTKDLDRFFRTLLSGGLLRPAQLADMKRTVPVSADIEQIWPHGQYGLGLARRPLPCGGFYWGHDGGDAGFITGTGVTDDGRRSAVVSMSAALGDTLEHQLQQQHAADTLIENALCGRA</sequence>
<keyword evidence="3" id="KW-1185">Reference proteome</keyword>
<dbReference type="PANTHER" id="PTHR46825">
    <property type="entry name" value="D-ALANYL-D-ALANINE-CARBOXYPEPTIDASE/ENDOPEPTIDASE AMPH"/>
    <property type="match status" value="1"/>
</dbReference>
<dbReference type="InterPro" id="IPR001466">
    <property type="entry name" value="Beta-lactam-related"/>
</dbReference>
<dbReference type="EMBL" id="BOQP01000011">
    <property type="protein sequence ID" value="GIM71825.1"/>
    <property type="molecule type" value="Genomic_DNA"/>
</dbReference>
<dbReference type="InterPro" id="IPR050491">
    <property type="entry name" value="AmpC-like"/>
</dbReference>
<dbReference type="AlphaFoldDB" id="A0A919SH88"/>
<comment type="caution">
    <text evidence="2">The sequence shown here is derived from an EMBL/GenBank/DDBJ whole genome shotgun (WGS) entry which is preliminary data.</text>
</comment>
<dbReference type="GO" id="GO:0004180">
    <property type="term" value="F:carboxypeptidase activity"/>
    <property type="evidence" value="ECO:0007669"/>
    <property type="project" value="UniProtKB-KW"/>
</dbReference>
<dbReference type="PANTHER" id="PTHR46825:SF7">
    <property type="entry name" value="D-ALANYL-D-ALANINE CARBOXYPEPTIDASE"/>
    <property type="match status" value="1"/>
</dbReference>
<keyword evidence="2" id="KW-0121">Carboxypeptidase</keyword>
<dbReference type="Pfam" id="PF00144">
    <property type="entry name" value="Beta-lactamase"/>
    <property type="match status" value="1"/>
</dbReference>
<dbReference type="Proteomes" id="UP000680865">
    <property type="component" value="Unassembled WGS sequence"/>
</dbReference>
<dbReference type="InterPro" id="IPR012338">
    <property type="entry name" value="Beta-lactam/transpept-like"/>
</dbReference>
<evidence type="ECO:0000313" key="3">
    <source>
        <dbReference type="Proteomes" id="UP000680865"/>
    </source>
</evidence>
<gene>
    <name evidence="2" type="primary">adP</name>
    <name evidence="2" type="ORF">Aco04nite_27250</name>
</gene>
<keyword evidence="2" id="KW-0378">Hydrolase</keyword>
<proteinExistence type="predicted"/>
<keyword evidence="2" id="KW-0645">Protease</keyword>
<feature type="domain" description="Beta-lactamase-related" evidence="1">
    <location>
        <begin position="22"/>
        <end position="329"/>
    </location>
</feature>
<accession>A0A919SH88</accession>
<evidence type="ECO:0000313" key="2">
    <source>
        <dbReference type="EMBL" id="GIM71825.1"/>
    </source>
</evidence>
<reference evidence="2" key="1">
    <citation type="submission" date="2021-03" db="EMBL/GenBank/DDBJ databases">
        <title>Whole genome shotgun sequence of Actinoplanes consettensis NBRC 14913.</title>
        <authorList>
            <person name="Komaki H."/>
            <person name="Tamura T."/>
        </authorList>
    </citation>
    <scope>NUCLEOTIDE SEQUENCE</scope>
    <source>
        <strain evidence="2">NBRC 14913</strain>
    </source>
</reference>
<name>A0A919SH88_9ACTN</name>
<evidence type="ECO:0000259" key="1">
    <source>
        <dbReference type="Pfam" id="PF00144"/>
    </source>
</evidence>
<protein>
    <submittedName>
        <fullName evidence="2">D-alanyl-D-alanine carboxypeptidase</fullName>
    </submittedName>
</protein>